<dbReference type="GO" id="GO:0000703">
    <property type="term" value="F:oxidized pyrimidine nucleobase lesion DNA N-glycosylase activity"/>
    <property type="evidence" value="ECO:0007669"/>
    <property type="project" value="UniProtKB-UniRule"/>
</dbReference>
<evidence type="ECO:0000256" key="8">
    <source>
        <dbReference type="HAMAP-Rule" id="MF_03183"/>
    </source>
</evidence>
<name>A0A8H2VGN3_9SACH</name>
<dbReference type="HAMAP" id="MF_03183">
    <property type="entry name" value="Endonuclease_III_Nth"/>
    <property type="match status" value="1"/>
</dbReference>
<dbReference type="CDD" id="cd00056">
    <property type="entry name" value="ENDO3c"/>
    <property type="match status" value="1"/>
</dbReference>
<dbReference type="EC" id="4.2.99.18" evidence="8"/>
<comment type="caution">
    <text evidence="10">The sequence shown here is derived from an EMBL/GenBank/DDBJ whole genome shotgun (WGS) entry which is preliminary data.</text>
</comment>
<dbReference type="EMBL" id="CAEFZW010000006">
    <property type="protein sequence ID" value="CAB4255311.1"/>
    <property type="molecule type" value="Genomic_DNA"/>
</dbReference>
<dbReference type="PANTHER" id="PTHR43286">
    <property type="entry name" value="ENDONUCLEASE III-LIKE PROTEIN 1"/>
    <property type="match status" value="1"/>
</dbReference>
<dbReference type="GO" id="GO:0006289">
    <property type="term" value="P:nucleotide-excision repair"/>
    <property type="evidence" value="ECO:0007669"/>
    <property type="project" value="TreeGrafter"/>
</dbReference>
<dbReference type="PANTHER" id="PTHR43286:SF1">
    <property type="entry name" value="ENDONUCLEASE III-LIKE PROTEIN 1"/>
    <property type="match status" value="1"/>
</dbReference>
<dbReference type="GO" id="GO:0006285">
    <property type="term" value="P:base-excision repair, AP site formation"/>
    <property type="evidence" value="ECO:0007669"/>
    <property type="project" value="UniProtKB-UniRule"/>
</dbReference>
<comment type="similarity">
    <text evidence="1 8">Belongs to the Nth/MutY family.</text>
</comment>
<dbReference type="InterPro" id="IPR011257">
    <property type="entry name" value="DNA_glycosylase"/>
</dbReference>
<dbReference type="InterPro" id="IPR030841">
    <property type="entry name" value="NTH1"/>
</dbReference>
<comment type="function">
    <text evidence="8">Bifunctional DNA N-glycosylase with associated apurinic/apyrimidinic (AP) lyase function that catalyzes the first step in base excision repair (BER), the primary repair pathway for the repair of oxidative DNA damage. The DNA N-glycosylase activity releases the damaged DNA base from DNA by cleaving the N-glycosidic bond, leaving an AP site. The AP lyase activity cleaves the phosphodiester bond 3' to the AP site by a beta-elimination. Primarily recognizes and repairs oxidative base damage of pyrimidines.</text>
</comment>
<dbReference type="GO" id="GO:0005634">
    <property type="term" value="C:nucleus"/>
    <property type="evidence" value="ECO:0007669"/>
    <property type="project" value="UniProtKB-SubCell"/>
</dbReference>
<dbReference type="Pfam" id="PF00730">
    <property type="entry name" value="HhH-GPD"/>
    <property type="match status" value="1"/>
</dbReference>
<evidence type="ECO:0000256" key="2">
    <source>
        <dbReference type="ARBA" id="ARBA00022763"/>
    </source>
</evidence>
<proteinExistence type="inferred from homology"/>
<evidence type="ECO:0000256" key="6">
    <source>
        <dbReference type="ARBA" id="ARBA00023295"/>
    </source>
</evidence>
<keyword evidence="8" id="KW-0496">Mitochondrion</keyword>
<reference evidence="10 11" key="1">
    <citation type="submission" date="2020-05" db="EMBL/GenBank/DDBJ databases">
        <authorList>
            <person name="Casaregola S."/>
            <person name="Devillers H."/>
            <person name="Grondin C."/>
        </authorList>
    </citation>
    <scope>NUCLEOTIDE SEQUENCE [LARGE SCALE GENOMIC DNA]</scope>
    <source>
        <strain evidence="10 11">CLIB 1767</strain>
    </source>
</reference>
<dbReference type="GO" id="GO:0140078">
    <property type="term" value="F:class I DNA-(apurinic or apyrimidinic site) endonuclease activity"/>
    <property type="evidence" value="ECO:0007669"/>
    <property type="project" value="UniProtKB-EC"/>
</dbReference>
<evidence type="ECO:0000313" key="10">
    <source>
        <dbReference type="EMBL" id="CAB4255311.1"/>
    </source>
</evidence>
<accession>A0A8H2VGN3</accession>
<evidence type="ECO:0000256" key="7">
    <source>
        <dbReference type="ARBA" id="ARBA00044632"/>
    </source>
</evidence>
<dbReference type="GO" id="GO:0003677">
    <property type="term" value="F:DNA binding"/>
    <property type="evidence" value="ECO:0007669"/>
    <property type="project" value="UniProtKB-UniRule"/>
</dbReference>
<keyword evidence="5 8" id="KW-0456">Lyase</keyword>
<comment type="catalytic activity">
    <reaction evidence="7 8">
        <text>2'-deoxyribonucleotide-(2'-deoxyribose 5'-phosphate)-2'-deoxyribonucleotide-DNA = a 3'-end 2'-deoxyribonucleotide-(2,3-dehydro-2,3-deoxyribose 5'-phosphate)-DNA + a 5'-end 5'-phospho-2'-deoxyribonucleoside-DNA + H(+)</text>
        <dbReference type="Rhea" id="RHEA:66592"/>
        <dbReference type="Rhea" id="RHEA-COMP:13180"/>
        <dbReference type="Rhea" id="RHEA-COMP:16897"/>
        <dbReference type="Rhea" id="RHEA-COMP:17067"/>
        <dbReference type="ChEBI" id="CHEBI:15378"/>
        <dbReference type="ChEBI" id="CHEBI:136412"/>
        <dbReference type="ChEBI" id="CHEBI:157695"/>
        <dbReference type="ChEBI" id="CHEBI:167181"/>
        <dbReference type="EC" id="4.2.99.18"/>
    </reaction>
</comment>
<dbReference type="OrthoDB" id="2099276at2759"/>
<comment type="caution">
    <text evidence="8">Lacks conserved residue(s) required for the propagation of feature annotation.</text>
</comment>
<feature type="domain" description="HhH-GPD" evidence="9">
    <location>
        <begin position="173"/>
        <end position="332"/>
    </location>
</feature>
<dbReference type="InterPro" id="IPR023170">
    <property type="entry name" value="HhH_base_excis_C"/>
</dbReference>
<keyword evidence="3 8" id="KW-0378">Hydrolase</keyword>
<feature type="active site" description="Nucleophile; for N-glycosylase activity" evidence="8">
    <location>
        <position position="271"/>
    </location>
</feature>
<dbReference type="AlphaFoldDB" id="A0A8H2VGN3"/>
<keyword evidence="2 8" id="KW-0227">DNA damage</keyword>
<organism evidence="10 11">
    <name type="scientific">Maudiozyma barnettii</name>
    <dbReference type="NCBI Taxonomy" id="61262"/>
    <lineage>
        <taxon>Eukaryota</taxon>
        <taxon>Fungi</taxon>
        <taxon>Dikarya</taxon>
        <taxon>Ascomycota</taxon>
        <taxon>Saccharomycotina</taxon>
        <taxon>Saccharomycetes</taxon>
        <taxon>Saccharomycetales</taxon>
        <taxon>Saccharomycetaceae</taxon>
        <taxon>Maudiozyma</taxon>
    </lineage>
</organism>
<protein>
    <recommendedName>
        <fullName evidence="8">Endonuclease III homolog</fullName>
        <ecNumber evidence="8">3.2.2.-</ecNumber>
        <ecNumber evidence="8">4.2.99.18</ecNumber>
    </recommendedName>
    <alternativeName>
        <fullName evidence="8">Bifunctional DNA N-glycosylase/DNA-(apurinic or apyrimidinic site) lyase</fullName>
        <shortName evidence="8">DNA glycosylase/AP lyase</shortName>
    </alternativeName>
</protein>
<dbReference type="SUPFAM" id="SSF48150">
    <property type="entry name" value="DNA-glycosylase"/>
    <property type="match status" value="1"/>
</dbReference>
<evidence type="ECO:0000256" key="4">
    <source>
        <dbReference type="ARBA" id="ARBA00023204"/>
    </source>
</evidence>
<evidence type="ECO:0000313" key="11">
    <source>
        <dbReference type="Proteomes" id="UP000644660"/>
    </source>
</evidence>
<keyword evidence="6 8" id="KW-0326">Glycosidase</keyword>
<evidence type="ECO:0000256" key="1">
    <source>
        <dbReference type="ARBA" id="ARBA00008343"/>
    </source>
</evidence>
<evidence type="ECO:0000256" key="3">
    <source>
        <dbReference type="ARBA" id="ARBA00022801"/>
    </source>
</evidence>
<dbReference type="Proteomes" id="UP000644660">
    <property type="component" value="Unassembled WGS sequence"/>
</dbReference>
<comment type="subcellular location">
    <subcellularLocation>
        <location evidence="8">Nucleus</location>
    </subcellularLocation>
    <subcellularLocation>
        <location evidence="8">Mitochondrion</location>
    </subcellularLocation>
</comment>
<dbReference type="EC" id="3.2.2.-" evidence="8"/>
<dbReference type="Gene3D" id="1.10.340.30">
    <property type="entry name" value="Hypothetical protein, domain 2"/>
    <property type="match status" value="1"/>
</dbReference>
<evidence type="ECO:0000256" key="5">
    <source>
        <dbReference type="ARBA" id="ARBA00023239"/>
    </source>
</evidence>
<gene>
    <name evidence="8" type="primary">NTG1</name>
    <name evidence="10" type="ORF">KABA2_06S02574</name>
</gene>
<keyword evidence="4 8" id="KW-0234">DNA repair</keyword>
<dbReference type="Gene3D" id="1.10.1670.10">
    <property type="entry name" value="Helix-hairpin-Helix base-excision DNA repair enzymes (C-terminal)"/>
    <property type="match status" value="1"/>
</dbReference>
<dbReference type="InterPro" id="IPR003265">
    <property type="entry name" value="HhH-GPD_domain"/>
</dbReference>
<dbReference type="SMART" id="SM00478">
    <property type="entry name" value="ENDO3c"/>
    <property type="match status" value="1"/>
</dbReference>
<evidence type="ECO:0000259" key="9">
    <source>
        <dbReference type="SMART" id="SM00478"/>
    </source>
</evidence>
<sequence length="436" mass="50259">MHQRIHTLNTFFKYKQFFQGIMTRQLRKRTRAVVKKEQTDTPHTSKYFKKTKVKKEEVKESVLVEDSVDIEWVKTLNNKDYFQWIGERTGNIPRRWDTPLPEDAFQPINGNKLPKHFKYIYMKLRNMRSSINAPVDSVGGSSVSITVAEQLGIAKEELIPKNYRLQTLIGIMLSSQTKDEVTAKAMYNITKYCLDNFGARGISLDAMLQIDEPTLDSLIRAVGFHSRKAKYVTQTCQILVNRFNSEIPTTPEGMMSLPGVGPKMTYLTLQKTWGRMDGICVDVHVDRLCKLFKWVDSKKCKTPNDTREELQKWLPLPLWREINSLLVGYGQAIDRSRAKNCELCATEENPFIPGKSNAHNHICPKVASAELLDMVPHMKNYQSWVNYLVKEAKIYDVIKSELPSHDNTFLDMGPPLVKLEDEIMIKPEIKQENEVL</sequence>
<keyword evidence="11" id="KW-1185">Reference proteome</keyword>
<dbReference type="FunFam" id="1.10.340.30:FF:000001">
    <property type="entry name" value="Endonuclease III"/>
    <property type="match status" value="1"/>
</dbReference>
<dbReference type="GO" id="GO:0005739">
    <property type="term" value="C:mitochondrion"/>
    <property type="evidence" value="ECO:0007669"/>
    <property type="project" value="UniProtKB-SubCell"/>
</dbReference>
<keyword evidence="8" id="KW-0539">Nucleus</keyword>